<evidence type="ECO:0000313" key="2">
    <source>
        <dbReference type="Proteomes" id="UP000887566"/>
    </source>
</evidence>
<accession>A0A914VVF0</accession>
<dbReference type="WBParaSite" id="PSAMB.scaffold263size60343.g3956.t1">
    <property type="protein sequence ID" value="PSAMB.scaffold263size60343.g3956.t1"/>
    <property type="gene ID" value="PSAMB.scaffold263size60343.g3956"/>
</dbReference>
<organism evidence="2 3">
    <name type="scientific">Plectus sambesii</name>
    <dbReference type="NCBI Taxonomy" id="2011161"/>
    <lineage>
        <taxon>Eukaryota</taxon>
        <taxon>Metazoa</taxon>
        <taxon>Ecdysozoa</taxon>
        <taxon>Nematoda</taxon>
        <taxon>Chromadorea</taxon>
        <taxon>Plectida</taxon>
        <taxon>Plectina</taxon>
        <taxon>Plectoidea</taxon>
        <taxon>Plectidae</taxon>
        <taxon>Plectus</taxon>
    </lineage>
</organism>
<name>A0A914VVF0_9BILA</name>
<dbReference type="AlphaFoldDB" id="A0A914VVF0"/>
<dbReference type="Proteomes" id="UP000887566">
    <property type="component" value="Unplaced"/>
</dbReference>
<protein>
    <submittedName>
        <fullName evidence="3">Uncharacterized protein</fullName>
    </submittedName>
</protein>
<proteinExistence type="predicted"/>
<feature type="chain" id="PRO_5037517798" evidence="1">
    <location>
        <begin position="18"/>
        <end position="119"/>
    </location>
</feature>
<evidence type="ECO:0000256" key="1">
    <source>
        <dbReference type="SAM" id="SignalP"/>
    </source>
</evidence>
<reference evidence="3" key="1">
    <citation type="submission" date="2022-11" db="UniProtKB">
        <authorList>
            <consortium name="WormBaseParasite"/>
        </authorList>
    </citation>
    <scope>IDENTIFICATION</scope>
</reference>
<feature type="signal peptide" evidence="1">
    <location>
        <begin position="1"/>
        <end position="17"/>
    </location>
</feature>
<keyword evidence="2" id="KW-1185">Reference proteome</keyword>
<keyword evidence="1" id="KW-0732">Signal</keyword>
<sequence length="119" mass="12651">MNSGLIAIFCVFALAWAAHLPDCTGPTRFPPKDCSGAYINLNAAAQFQTLGPSGKYWLLALWTNECMTQADKETCVACNTVDVNTAWASTNATITCVQLWQNAASIAGVPVANCSRSCT</sequence>
<evidence type="ECO:0000313" key="3">
    <source>
        <dbReference type="WBParaSite" id="PSAMB.scaffold263size60343.g3956.t1"/>
    </source>
</evidence>